<dbReference type="EC" id="5.4.99.5" evidence="1 2"/>
<proteinExistence type="predicted"/>
<evidence type="ECO:0000256" key="1">
    <source>
        <dbReference type="NCBIfam" id="TIGR01796"/>
    </source>
</evidence>
<dbReference type="InterPro" id="IPR035959">
    <property type="entry name" value="RutC-like_sf"/>
</dbReference>
<gene>
    <name evidence="3" type="primary">aroH</name>
    <name evidence="3" type="ORF">ACFO1S_04975</name>
</gene>
<comment type="catalytic activity">
    <reaction evidence="2">
        <text>chorismate = prephenate</text>
        <dbReference type="Rhea" id="RHEA:13897"/>
        <dbReference type="ChEBI" id="CHEBI:29748"/>
        <dbReference type="ChEBI" id="CHEBI:29934"/>
        <dbReference type="EC" id="5.4.99.5"/>
    </reaction>
</comment>
<reference evidence="4" key="1">
    <citation type="journal article" date="2019" name="Int. J. Syst. Evol. Microbiol.">
        <title>The Global Catalogue of Microorganisms (GCM) 10K type strain sequencing project: providing services to taxonomists for standard genome sequencing and annotation.</title>
        <authorList>
            <consortium name="The Broad Institute Genomics Platform"/>
            <consortium name="The Broad Institute Genome Sequencing Center for Infectious Disease"/>
            <person name="Wu L."/>
            <person name="Ma J."/>
        </authorList>
    </citation>
    <scope>NUCLEOTIDE SEQUENCE [LARGE SCALE GENOMIC DNA]</scope>
    <source>
        <strain evidence="4">CGMCC 4.1641</strain>
    </source>
</reference>
<keyword evidence="2" id="KW-0028">Amino-acid biosynthesis</keyword>
<accession>A0ABV8S6Q4</accession>
<keyword evidence="2" id="KW-0057">Aromatic amino acid biosynthesis</keyword>
<dbReference type="Pfam" id="PF07736">
    <property type="entry name" value="CM_1"/>
    <property type="match status" value="1"/>
</dbReference>
<name>A0ABV8S6Q4_9BACL</name>
<evidence type="ECO:0000313" key="3">
    <source>
        <dbReference type="EMBL" id="MFC4302795.1"/>
    </source>
</evidence>
<protein>
    <recommendedName>
        <fullName evidence="1 2">chorismate mutase</fullName>
        <ecNumber evidence="1 2">5.4.99.5</ecNumber>
    </recommendedName>
</protein>
<dbReference type="CDD" id="cd02185">
    <property type="entry name" value="AroH"/>
    <property type="match status" value="1"/>
</dbReference>
<dbReference type="RefSeq" id="WP_204603338.1">
    <property type="nucleotide sequence ID" value="NZ_JBHSED010000005.1"/>
</dbReference>
<dbReference type="PIRSF" id="PIRSF005965">
    <property type="entry name" value="Chor_mut_AroH"/>
    <property type="match status" value="1"/>
</dbReference>
<keyword evidence="2 3" id="KW-0413">Isomerase</keyword>
<organism evidence="3 4">
    <name type="scientific">Cohnella boryungensis</name>
    <dbReference type="NCBI Taxonomy" id="768479"/>
    <lineage>
        <taxon>Bacteria</taxon>
        <taxon>Bacillati</taxon>
        <taxon>Bacillota</taxon>
        <taxon>Bacilli</taxon>
        <taxon>Bacillales</taxon>
        <taxon>Paenibacillaceae</taxon>
        <taxon>Cohnella</taxon>
    </lineage>
</organism>
<dbReference type="NCBIfam" id="TIGR01796">
    <property type="entry name" value="CM_mono_aroH"/>
    <property type="match status" value="1"/>
</dbReference>
<dbReference type="EMBL" id="JBHSED010000005">
    <property type="protein sequence ID" value="MFC4302795.1"/>
    <property type="molecule type" value="Genomic_DNA"/>
</dbReference>
<keyword evidence="4" id="KW-1185">Reference proteome</keyword>
<evidence type="ECO:0000256" key="2">
    <source>
        <dbReference type="PROSITE-ProRule" id="PRU00514"/>
    </source>
</evidence>
<dbReference type="InterPro" id="IPR008243">
    <property type="entry name" value="Chorismate_mutase_AroH"/>
</dbReference>
<sequence length="124" mass="13734">MSVRGIRGAITVEHNEEQPILDATIELLNGIVEVNQFEPEDIASVLVTVTQDLDATFPARAIRQMAGWELVPLMCSIEVPVKGSLEKCIRLMVLVNTDVAQKDIRHVYLNRAQALRPDLAARSS</sequence>
<dbReference type="GO" id="GO:0004106">
    <property type="term" value="F:chorismate mutase activity"/>
    <property type="evidence" value="ECO:0007669"/>
    <property type="project" value="UniProtKB-EC"/>
</dbReference>
<evidence type="ECO:0000313" key="4">
    <source>
        <dbReference type="Proteomes" id="UP001595755"/>
    </source>
</evidence>
<comment type="caution">
    <text evidence="3">The sequence shown here is derived from an EMBL/GenBank/DDBJ whole genome shotgun (WGS) entry which is preliminary data.</text>
</comment>
<dbReference type="PANTHER" id="PTHR21164:SF0">
    <property type="entry name" value="CHORISMATE MUTASE AROH"/>
    <property type="match status" value="1"/>
</dbReference>
<dbReference type="PANTHER" id="PTHR21164">
    <property type="entry name" value="CHORISMATE MUTASE"/>
    <property type="match status" value="1"/>
</dbReference>
<dbReference type="SUPFAM" id="SSF55298">
    <property type="entry name" value="YjgF-like"/>
    <property type="match status" value="1"/>
</dbReference>
<dbReference type="Gene3D" id="3.30.1330.40">
    <property type="entry name" value="RutC-like"/>
    <property type="match status" value="1"/>
</dbReference>
<dbReference type="PROSITE" id="PS51167">
    <property type="entry name" value="CHORISMATE_MUT_1"/>
    <property type="match status" value="1"/>
</dbReference>
<dbReference type="Proteomes" id="UP001595755">
    <property type="component" value="Unassembled WGS sequence"/>
</dbReference>